<feature type="domain" description="Secretion system C-terminal sorting" evidence="3">
    <location>
        <begin position="605"/>
        <end position="679"/>
    </location>
</feature>
<keyword evidence="5" id="KW-1185">Reference proteome</keyword>
<proteinExistence type="predicted"/>
<sequence length="680" mass="78813">MKIASKLRINDIIKLFRFITGLFLVFLSNPTFSQANVIFETFPQDIQLIQRNRFNQATVPIIGKVYTENFSHIALQVFKNEKTIFYQKIKLQYQNQSPPNAAFSFLPVIEAELSEYRFSVYIFKNDDSTFVKEAKEVVCGDNILVYGQSNALSNPSEELERFSGDNKFGRSTYAIFDKNEFLWVSTQKWNYWSAGLMGLGIQKQLIDKYKIPIGIINGSEGNKSIDELSLRDEKFHNNVSTIYGRLLKRTQMLGVEKNVKIMIWRQGESEATNPNYKNDYNIKFDKFRKQLLEDYPSLEKIYTFQNNIYFGNNVLAGDIRDFQRKINTIYEDCEVMSTFGTTSFDGLHYLLEGYEQNTTDISRLIARDFHKSTDTLEIDAPNIQAIYFSANKDSLILEFDKFQKMQFPKDEPAINNNPSKNIKDYIYLDGKSGYIESGIGSDNYIILKLKTPLDAQKITYTPENYSLEFISILPGITQIKNSREVRALTFKDFTVKTINEIQIESLNADWETGSESKISLRWQGFKFRNYQFVIERAEFSPTNFKEIASVNATKFIDSTVLKGIKYYYRIRIKQFDNYSPFSNVVEISPILPLENEPIISNYLSVYPNPVLKGEKINLNLLSEKAFKTIQIRNIQGKTFETIHHSNQLTQLDTYNLASGIYLIEVILEDNTKLIKKFVIQ</sequence>
<dbReference type="Pfam" id="PF03629">
    <property type="entry name" value="SASA"/>
    <property type="match status" value="1"/>
</dbReference>
<dbReference type="Gene3D" id="2.60.40.10">
    <property type="entry name" value="Immunoglobulins"/>
    <property type="match status" value="1"/>
</dbReference>
<dbReference type="Proteomes" id="UP000837932">
    <property type="component" value="Unassembled WGS sequence"/>
</dbReference>
<dbReference type="NCBIfam" id="TIGR04183">
    <property type="entry name" value="Por_Secre_tail"/>
    <property type="match status" value="1"/>
</dbReference>
<evidence type="ECO:0000259" key="3">
    <source>
        <dbReference type="Pfam" id="PF18962"/>
    </source>
</evidence>
<dbReference type="Pfam" id="PF18962">
    <property type="entry name" value="Por_Secre_tail"/>
    <property type="match status" value="1"/>
</dbReference>
<keyword evidence="1" id="KW-0378">Hydrolase</keyword>
<name>A0ABN8EQ18_9BACT</name>
<dbReference type="EMBL" id="CAKLPY010000001">
    <property type="protein sequence ID" value="CAH0995004.1"/>
    <property type="molecule type" value="Genomic_DNA"/>
</dbReference>
<dbReference type="InterPro" id="IPR013783">
    <property type="entry name" value="Ig-like_fold"/>
</dbReference>
<dbReference type="InterPro" id="IPR036116">
    <property type="entry name" value="FN3_sf"/>
</dbReference>
<evidence type="ECO:0000313" key="4">
    <source>
        <dbReference type="EMBL" id="CAH0995004.1"/>
    </source>
</evidence>
<evidence type="ECO:0008006" key="6">
    <source>
        <dbReference type="Google" id="ProtNLM"/>
    </source>
</evidence>
<accession>A0ABN8EQ18</accession>
<evidence type="ECO:0000313" key="5">
    <source>
        <dbReference type="Proteomes" id="UP000837932"/>
    </source>
</evidence>
<protein>
    <recommendedName>
        <fullName evidence="6">T9SS type A sorting domain-containing protein</fullName>
    </recommendedName>
</protein>
<dbReference type="InterPro" id="IPR036514">
    <property type="entry name" value="SGNH_hydro_sf"/>
</dbReference>
<comment type="caution">
    <text evidence="4">The sequence shown here is derived from an EMBL/GenBank/DDBJ whole genome shotgun (WGS) entry which is preliminary data.</text>
</comment>
<dbReference type="InterPro" id="IPR005181">
    <property type="entry name" value="SASA"/>
</dbReference>
<dbReference type="SUPFAM" id="SSF52266">
    <property type="entry name" value="SGNH hydrolase"/>
    <property type="match status" value="1"/>
</dbReference>
<dbReference type="SUPFAM" id="SSF49265">
    <property type="entry name" value="Fibronectin type III"/>
    <property type="match status" value="1"/>
</dbReference>
<evidence type="ECO:0000256" key="1">
    <source>
        <dbReference type="ARBA" id="ARBA00022801"/>
    </source>
</evidence>
<gene>
    <name evidence="4" type="ORF">EMA8858_01124</name>
</gene>
<organism evidence="4 5">
    <name type="scientific">Emticicia aquatica</name>
    <dbReference type="NCBI Taxonomy" id="1681835"/>
    <lineage>
        <taxon>Bacteria</taxon>
        <taxon>Pseudomonadati</taxon>
        <taxon>Bacteroidota</taxon>
        <taxon>Cytophagia</taxon>
        <taxon>Cytophagales</taxon>
        <taxon>Leadbetterellaceae</taxon>
        <taxon>Emticicia</taxon>
    </lineage>
</organism>
<dbReference type="Gene3D" id="3.40.50.1110">
    <property type="entry name" value="SGNH hydrolase"/>
    <property type="match status" value="1"/>
</dbReference>
<dbReference type="RefSeq" id="WP_238805257.1">
    <property type="nucleotide sequence ID" value="NZ_CAKLPY010000001.1"/>
</dbReference>
<reference evidence="4" key="1">
    <citation type="submission" date="2021-12" db="EMBL/GenBank/DDBJ databases">
        <authorList>
            <person name="Rodrigo-Torres L."/>
            <person name="Arahal R. D."/>
            <person name="Lucena T."/>
        </authorList>
    </citation>
    <scope>NUCLEOTIDE SEQUENCE</scope>
    <source>
        <strain evidence="4">CECT 8858</strain>
    </source>
</reference>
<feature type="domain" description="Sialate O-acetylesterase" evidence="2">
    <location>
        <begin position="204"/>
        <end position="351"/>
    </location>
</feature>
<evidence type="ECO:0000259" key="2">
    <source>
        <dbReference type="Pfam" id="PF03629"/>
    </source>
</evidence>
<dbReference type="InterPro" id="IPR026444">
    <property type="entry name" value="Secre_tail"/>
</dbReference>